<evidence type="ECO:0000256" key="9">
    <source>
        <dbReference type="RuleBase" id="RU000461"/>
    </source>
</evidence>
<dbReference type="SUPFAM" id="SSF48264">
    <property type="entry name" value="Cytochrome P450"/>
    <property type="match status" value="1"/>
</dbReference>
<evidence type="ECO:0000313" key="10">
    <source>
        <dbReference type="EMBL" id="KAK5049089.1"/>
    </source>
</evidence>
<evidence type="ECO:0000256" key="6">
    <source>
        <dbReference type="ARBA" id="ARBA00023004"/>
    </source>
</evidence>
<dbReference type="RefSeq" id="XP_064704294.1">
    <property type="nucleotide sequence ID" value="XM_064849080.1"/>
</dbReference>
<dbReference type="GO" id="GO:0020037">
    <property type="term" value="F:heme binding"/>
    <property type="evidence" value="ECO:0007669"/>
    <property type="project" value="InterPro"/>
</dbReference>
<dbReference type="AlphaFoldDB" id="A0AAV9N844"/>
<evidence type="ECO:0000256" key="5">
    <source>
        <dbReference type="ARBA" id="ARBA00023002"/>
    </source>
</evidence>
<dbReference type="CDD" id="cd11058">
    <property type="entry name" value="CYP60B-like"/>
    <property type="match status" value="1"/>
</dbReference>
<dbReference type="GeneID" id="89973689"/>
<dbReference type="PANTHER" id="PTHR24305">
    <property type="entry name" value="CYTOCHROME P450"/>
    <property type="match status" value="1"/>
</dbReference>
<evidence type="ECO:0000256" key="8">
    <source>
        <dbReference type="PIRSR" id="PIRSR602401-1"/>
    </source>
</evidence>
<dbReference type="GO" id="GO:0004497">
    <property type="term" value="F:monooxygenase activity"/>
    <property type="evidence" value="ECO:0007669"/>
    <property type="project" value="UniProtKB-KW"/>
</dbReference>
<keyword evidence="5 9" id="KW-0560">Oxidoreductase</keyword>
<evidence type="ECO:0000313" key="11">
    <source>
        <dbReference type="Proteomes" id="UP001358417"/>
    </source>
</evidence>
<dbReference type="PROSITE" id="PS00086">
    <property type="entry name" value="CYTOCHROME_P450"/>
    <property type="match status" value="1"/>
</dbReference>
<name>A0AAV9N844_9EURO</name>
<keyword evidence="4 8" id="KW-0479">Metal-binding</keyword>
<dbReference type="InterPro" id="IPR002401">
    <property type="entry name" value="Cyt_P450_E_grp-I"/>
</dbReference>
<evidence type="ECO:0000256" key="1">
    <source>
        <dbReference type="ARBA" id="ARBA00001971"/>
    </source>
</evidence>
<feature type="binding site" description="axial binding residue" evidence="8">
    <location>
        <position position="376"/>
    </location>
    <ligand>
        <name>heme</name>
        <dbReference type="ChEBI" id="CHEBI:30413"/>
    </ligand>
    <ligandPart>
        <name>Fe</name>
        <dbReference type="ChEBI" id="CHEBI:18248"/>
    </ligandPart>
</feature>
<dbReference type="Proteomes" id="UP001358417">
    <property type="component" value="Unassembled WGS sequence"/>
</dbReference>
<organism evidence="10 11">
    <name type="scientific">Exophiala bonariae</name>
    <dbReference type="NCBI Taxonomy" id="1690606"/>
    <lineage>
        <taxon>Eukaryota</taxon>
        <taxon>Fungi</taxon>
        <taxon>Dikarya</taxon>
        <taxon>Ascomycota</taxon>
        <taxon>Pezizomycotina</taxon>
        <taxon>Eurotiomycetes</taxon>
        <taxon>Chaetothyriomycetidae</taxon>
        <taxon>Chaetothyriales</taxon>
        <taxon>Herpotrichiellaceae</taxon>
        <taxon>Exophiala</taxon>
    </lineage>
</organism>
<dbReference type="PRINTS" id="PR00463">
    <property type="entry name" value="EP450I"/>
</dbReference>
<dbReference type="InterPro" id="IPR050121">
    <property type="entry name" value="Cytochrome_P450_monoxygenase"/>
</dbReference>
<accession>A0AAV9N844</accession>
<dbReference type="GO" id="GO:0005506">
    <property type="term" value="F:iron ion binding"/>
    <property type="evidence" value="ECO:0007669"/>
    <property type="project" value="InterPro"/>
</dbReference>
<dbReference type="Pfam" id="PF00067">
    <property type="entry name" value="p450"/>
    <property type="match status" value="1"/>
</dbReference>
<keyword evidence="7 9" id="KW-0503">Monooxygenase</keyword>
<dbReference type="EMBL" id="JAVRRD010000020">
    <property type="protein sequence ID" value="KAK5049089.1"/>
    <property type="molecule type" value="Genomic_DNA"/>
</dbReference>
<gene>
    <name evidence="10" type="ORF">LTR84_005512</name>
</gene>
<reference evidence="10 11" key="1">
    <citation type="submission" date="2023-08" db="EMBL/GenBank/DDBJ databases">
        <title>Black Yeasts Isolated from many extreme environments.</title>
        <authorList>
            <person name="Coleine C."/>
            <person name="Stajich J.E."/>
            <person name="Selbmann L."/>
        </authorList>
    </citation>
    <scope>NUCLEOTIDE SEQUENCE [LARGE SCALE GENOMIC DNA]</scope>
    <source>
        <strain evidence="10 11">CCFEE 5792</strain>
    </source>
</reference>
<protein>
    <recommendedName>
        <fullName evidence="12">Cytochrome P450</fullName>
    </recommendedName>
</protein>
<comment type="similarity">
    <text evidence="2 9">Belongs to the cytochrome P450 family.</text>
</comment>
<evidence type="ECO:0000256" key="4">
    <source>
        <dbReference type="ARBA" id="ARBA00022723"/>
    </source>
</evidence>
<dbReference type="GO" id="GO:0016705">
    <property type="term" value="F:oxidoreductase activity, acting on paired donors, with incorporation or reduction of molecular oxygen"/>
    <property type="evidence" value="ECO:0007669"/>
    <property type="project" value="InterPro"/>
</dbReference>
<keyword evidence="6 8" id="KW-0408">Iron</keyword>
<comment type="caution">
    <text evidence="10">The sequence shown here is derived from an EMBL/GenBank/DDBJ whole genome shotgun (WGS) entry which is preliminary data.</text>
</comment>
<comment type="cofactor">
    <cofactor evidence="1 8">
        <name>heme</name>
        <dbReference type="ChEBI" id="CHEBI:30413"/>
    </cofactor>
</comment>
<evidence type="ECO:0000256" key="7">
    <source>
        <dbReference type="ARBA" id="ARBA00023033"/>
    </source>
</evidence>
<dbReference type="Gene3D" id="1.10.630.10">
    <property type="entry name" value="Cytochrome P450"/>
    <property type="match status" value="1"/>
</dbReference>
<keyword evidence="3 8" id="KW-0349">Heme</keyword>
<dbReference type="InterPro" id="IPR017972">
    <property type="entry name" value="Cyt_P450_CS"/>
</dbReference>
<sequence>MERYGHVDRFQFLANQAGNTDHAAQQDLNSYKKGQMPNAKDLGHFPPTPPGALKSITTASGKEHARYRKLLAPAFSPKALEEQQPIINKYVDQLIQVLSGESGKNPVDISSFLHWTLFDIIGDLTFGESFGGLEFKRYDPWIQSVFYYIKLGRIAGYLSHQFWIVRKILPYIIPQKIREKQAAHYQRTSKTLKTRLDKGATERPDFMSLILRNQGKDDELTFQEMVPNASSLILAGSETTSTLLSGAIFLLAQHREVYKKASTELRDTFRKDSNITFREVDKLPYLDAVLKESLRLYPPIPAGLDRIVADPAGITVAGHWLPQGTMASVHQLAANTYSECWVGSTSFIPERWLGDPKFEHDERDILQPFNVGPRDCIGRNLAYINMRLILARILHKFDIQLVNEGQDWIGEQKIYSAWEKLPLTVYLRSAPVAA</sequence>
<dbReference type="InterPro" id="IPR001128">
    <property type="entry name" value="Cyt_P450"/>
</dbReference>
<proteinExistence type="inferred from homology"/>
<evidence type="ECO:0000256" key="2">
    <source>
        <dbReference type="ARBA" id="ARBA00010617"/>
    </source>
</evidence>
<dbReference type="InterPro" id="IPR036396">
    <property type="entry name" value="Cyt_P450_sf"/>
</dbReference>
<dbReference type="PRINTS" id="PR00385">
    <property type="entry name" value="P450"/>
</dbReference>
<evidence type="ECO:0008006" key="12">
    <source>
        <dbReference type="Google" id="ProtNLM"/>
    </source>
</evidence>
<dbReference type="PANTHER" id="PTHR24305:SF210">
    <property type="entry name" value="CYTOCHROME P450 MONOOXYGENASE ASQL-RELATED"/>
    <property type="match status" value="1"/>
</dbReference>
<evidence type="ECO:0000256" key="3">
    <source>
        <dbReference type="ARBA" id="ARBA00022617"/>
    </source>
</evidence>
<keyword evidence="11" id="KW-1185">Reference proteome</keyword>